<protein>
    <submittedName>
        <fullName evidence="2">Uncharacterized protein</fullName>
    </submittedName>
</protein>
<organism evidence="2">
    <name type="scientific">Paramoeba aestuarina</name>
    <dbReference type="NCBI Taxonomy" id="180227"/>
    <lineage>
        <taxon>Eukaryota</taxon>
        <taxon>Amoebozoa</taxon>
        <taxon>Discosea</taxon>
        <taxon>Flabellinia</taxon>
        <taxon>Dactylopodida</taxon>
        <taxon>Paramoebidae</taxon>
        <taxon>Paramoeba</taxon>
    </lineage>
</organism>
<feature type="compositionally biased region" description="Basic and acidic residues" evidence="1">
    <location>
        <begin position="36"/>
        <end position="52"/>
    </location>
</feature>
<evidence type="ECO:0000313" key="2">
    <source>
        <dbReference type="EMBL" id="CAE2314576.1"/>
    </source>
</evidence>
<dbReference type="EMBL" id="HBKR01023518">
    <property type="protein sequence ID" value="CAE2314576.1"/>
    <property type="molecule type" value="Transcribed_RNA"/>
</dbReference>
<proteinExistence type="predicted"/>
<evidence type="ECO:0000256" key="1">
    <source>
        <dbReference type="SAM" id="MobiDB-lite"/>
    </source>
</evidence>
<gene>
    <name evidence="2" type="ORF">NAES01612_LOCUS15417</name>
</gene>
<accession>A0A7S4NWP6</accession>
<reference evidence="2" key="1">
    <citation type="submission" date="2021-01" db="EMBL/GenBank/DDBJ databases">
        <authorList>
            <person name="Corre E."/>
            <person name="Pelletier E."/>
            <person name="Niang G."/>
            <person name="Scheremetjew M."/>
            <person name="Finn R."/>
            <person name="Kale V."/>
            <person name="Holt S."/>
            <person name="Cochrane G."/>
            <person name="Meng A."/>
            <person name="Brown T."/>
            <person name="Cohen L."/>
        </authorList>
    </citation>
    <scope>NUCLEOTIDE SEQUENCE</scope>
    <source>
        <strain evidence="2">SoJaBio B1-5/56/2</strain>
    </source>
</reference>
<name>A0A7S4NWP6_9EUKA</name>
<sequence>MYLTFFGIFLKTIQLKSSEGWFAITKQILERRKRREGREGRRDNERKRERGERKKKKGGLFGITSKNLVFLNTSSEQTTILPSLQANLSHDLTVSPFDEVFIGDVSDSPTLLKYKLK</sequence>
<dbReference type="AlphaFoldDB" id="A0A7S4NWP6"/>
<feature type="region of interest" description="Disordered" evidence="1">
    <location>
        <begin position="32"/>
        <end position="57"/>
    </location>
</feature>